<dbReference type="OrthoDB" id="3912456at2759"/>
<keyword evidence="3" id="KW-1185">Reference proteome</keyword>
<evidence type="ECO:0000313" key="2">
    <source>
        <dbReference type="EMBL" id="KAF2709063.1"/>
    </source>
</evidence>
<feature type="region of interest" description="Disordered" evidence="1">
    <location>
        <begin position="36"/>
        <end position="96"/>
    </location>
</feature>
<sequence length="195" mass="21067">MCWLNYSQHMGCGHYGPPATNAYSLCVVGQKALLDRRGPSSPPLMSPSSAPAPPPLKRSSTLGRFFESSVKRSASTTTARRAVSGPSGGTSASRLSMETSTVRFGLDVTPGSQRNATITDAELKAVLCKGEELKKRARVWNGDEINICIKCKETISDMRFMIERLDKTGSIKGTKAFTDFLQLRGEALGGKDKFS</sequence>
<protein>
    <submittedName>
        <fullName evidence="2">Uncharacterized protein</fullName>
    </submittedName>
</protein>
<name>A0A6G1K8W7_9PLEO</name>
<dbReference type="EMBL" id="MU005771">
    <property type="protein sequence ID" value="KAF2709063.1"/>
    <property type="molecule type" value="Genomic_DNA"/>
</dbReference>
<accession>A0A6G1K8W7</accession>
<gene>
    <name evidence="2" type="ORF">K504DRAFT_468271</name>
</gene>
<dbReference type="Proteomes" id="UP000799428">
    <property type="component" value="Unassembled WGS sequence"/>
</dbReference>
<organism evidence="2 3">
    <name type="scientific">Pleomassaria siparia CBS 279.74</name>
    <dbReference type="NCBI Taxonomy" id="1314801"/>
    <lineage>
        <taxon>Eukaryota</taxon>
        <taxon>Fungi</taxon>
        <taxon>Dikarya</taxon>
        <taxon>Ascomycota</taxon>
        <taxon>Pezizomycotina</taxon>
        <taxon>Dothideomycetes</taxon>
        <taxon>Pleosporomycetidae</taxon>
        <taxon>Pleosporales</taxon>
        <taxon>Pleomassariaceae</taxon>
        <taxon>Pleomassaria</taxon>
    </lineage>
</organism>
<reference evidence="2" key="1">
    <citation type="journal article" date="2020" name="Stud. Mycol.">
        <title>101 Dothideomycetes genomes: a test case for predicting lifestyles and emergence of pathogens.</title>
        <authorList>
            <person name="Haridas S."/>
            <person name="Albert R."/>
            <person name="Binder M."/>
            <person name="Bloem J."/>
            <person name="Labutti K."/>
            <person name="Salamov A."/>
            <person name="Andreopoulos B."/>
            <person name="Baker S."/>
            <person name="Barry K."/>
            <person name="Bills G."/>
            <person name="Bluhm B."/>
            <person name="Cannon C."/>
            <person name="Castanera R."/>
            <person name="Culley D."/>
            <person name="Daum C."/>
            <person name="Ezra D."/>
            <person name="Gonzalez J."/>
            <person name="Henrissat B."/>
            <person name="Kuo A."/>
            <person name="Liang C."/>
            <person name="Lipzen A."/>
            <person name="Lutzoni F."/>
            <person name="Magnuson J."/>
            <person name="Mondo S."/>
            <person name="Nolan M."/>
            <person name="Ohm R."/>
            <person name="Pangilinan J."/>
            <person name="Park H.-J."/>
            <person name="Ramirez L."/>
            <person name="Alfaro M."/>
            <person name="Sun H."/>
            <person name="Tritt A."/>
            <person name="Yoshinaga Y."/>
            <person name="Zwiers L.-H."/>
            <person name="Turgeon B."/>
            <person name="Goodwin S."/>
            <person name="Spatafora J."/>
            <person name="Crous P."/>
            <person name="Grigoriev I."/>
        </authorList>
    </citation>
    <scope>NUCLEOTIDE SEQUENCE</scope>
    <source>
        <strain evidence="2">CBS 279.74</strain>
    </source>
</reference>
<proteinExistence type="predicted"/>
<evidence type="ECO:0000256" key="1">
    <source>
        <dbReference type="SAM" id="MobiDB-lite"/>
    </source>
</evidence>
<evidence type="ECO:0000313" key="3">
    <source>
        <dbReference type="Proteomes" id="UP000799428"/>
    </source>
</evidence>
<dbReference type="AlphaFoldDB" id="A0A6G1K8W7"/>
<feature type="compositionally biased region" description="Pro residues" evidence="1">
    <location>
        <begin position="40"/>
        <end position="56"/>
    </location>
</feature>